<dbReference type="EMBL" id="ML993579">
    <property type="protein sequence ID" value="KAF2173987.1"/>
    <property type="molecule type" value="Genomic_DNA"/>
</dbReference>
<dbReference type="PANTHER" id="PTHR33112:SF16">
    <property type="entry name" value="HETEROKARYON INCOMPATIBILITY DOMAIN-CONTAINING PROTEIN"/>
    <property type="match status" value="1"/>
</dbReference>
<accession>A0A6A6D3M9</accession>
<name>A0A6A6D3M9_ZASCE</name>
<dbReference type="InterPro" id="IPR010730">
    <property type="entry name" value="HET"/>
</dbReference>
<feature type="domain" description="Heterokaryon incompatibility" evidence="1">
    <location>
        <begin position="251"/>
        <end position="408"/>
    </location>
</feature>
<dbReference type="PANTHER" id="PTHR33112">
    <property type="entry name" value="DOMAIN PROTEIN, PUTATIVE-RELATED"/>
    <property type="match status" value="1"/>
</dbReference>
<dbReference type="Pfam" id="PF06985">
    <property type="entry name" value="HET"/>
    <property type="match status" value="1"/>
</dbReference>
<proteinExistence type="predicted"/>
<dbReference type="OrthoDB" id="5386922at2759"/>
<evidence type="ECO:0000313" key="2">
    <source>
        <dbReference type="EMBL" id="KAF2173987.1"/>
    </source>
</evidence>
<gene>
    <name evidence="2" type="ORF">M409DRAFT_16258</name>
</gene>
<evidence type="ECO:0000259" key="1">
    <source>
        <dbReference type="Pfam" id="PF06985"/>
    </source>
</evidence>
<reference evidence="2" key="1">
    <citation type="journal article" date="2020" name="Stud. Mycol.">
        <title>101 Dothideomycetes genomes: a test case for predicting lifestyles and emergence of pathogens.</title>
        <authorList>
            <person name="Haridas S."/>
            <person name="Albert R."/>
            <person name="Binder M."/>
            <person name="Bloem J."/>
            <person name="Labutti K."/>
            <person name="Salamov A."/>
            <person name="Andreopoulos B."/>
            <person name="Baker S."/>
            <person name="Barry K."/>
            <person name="Bills G."/>
            <person name="Bluhm B."/>
            <person name="Cannon C."/>
            <person name="Castanera R."/>
            <person name="Culley D."/>
            <person name="Daum C."/>
            <person name="Ezra D."/>
            <person name="Gonzalez J."/>
            <person name="Henrissat B."/>
            <person name="Kuo A."/>
            <person name="Liang C."/>
            <person name="Lipzen A."/>
            <person name="Lutzoni F."/>
            <person name="Magnuson J."/>
            <person name="Mondo S."/>
            <person name="Nolan M."/>
            <person name="Ohm R."/>
            <person name="Pangilinan J."/>
            <person name="Park H.-J."/>
            <person name="Ramirez L."/>
            <person name="Alfaro M."/>
            <person name="Sun H."/>
            <person name="Tritt A."/>
            <person name="Yoshinaga Y."/>
            <person name="Zwiers L.-H."/>
            <person name="Turgeon B."/>
            <person name="Goodwin S."/>
            <person name="Spatafora J."/>
            <person name="Crous P."/>
            <person name="Grigoriev I."/>
        </authorList>
    </citation>
    <scope>NUCLEOTIDE SEQUENCE</scope>
    <source>
        <strain evidence="2">ATCC 36951</strain>
    </source>
</reference>
<keyword evidence="3" id="KW-1185">Reference proteome</keyword>
<evidence type="ECO:0000313" key="3">
    <source>
        <dbReference type="Proteomes" id="UP000799537"/>
    </source>
</evidence>
<dbReference type="GeneID" id="54556824"/>
<protein>
    <recommendedName>
        <fullName evidence="1">Heterokaryon incompatibility domain-containing protein</fullName>
    </recommendedName>
</protein>
<dbReference type="Proteomes" id="UP000799537">
    <property type="component" value="Unassembled WGS sequence"/>
</dbReference>
<dbReference type="AlphaFoldDB" id="A0A6A6D3M9"/>
<organism evidence="2 3">
    <name type="scientific">Zasmidium cellare ATCC 36951</name>
    <dbReference type="NCBI Taxonomy" id="1080233"/>
    <lineage>
        <taxon>Eukaryota</taxon>
        <taxon>Fungi</taxon>
        <taxon>Dikarya</taxon>
        <taxon>Ascomycota</taxon>
        <taxon>Pezizomycotina</taxon>
        <taxon>Dothideomycetes</taxon>
        <taxon>Dothideomycetidae</taxon>
        <taxon>Mycosphaerellales</taxon>
        <taxon>Mycosphaerellaceae</taxon>
        <taxon>Zasmidium</taxon>
    </lineage>
</organism>
<sequence>MELETHLRKFRHLTWQNSDENVALPLPVSDFDTVFGLLPENIKPSPRPIPKDAQFPSHDNLSTGANCVCGDLIARVIANARLDDDDHASKFCLARLSATVSEFLAEPPPCSVCNFIQHHISTELAMDKDKEKYLNEKLELSLSFDRPRHFRYPTITVSAGGHELKDLSLVPTLYDTSEDIAHLPLSTTVVPSNSMDVDVLETLRSWLRQCEDHSGCVRPKAKRSPRRLVDVGTERIPELHLRTCDGNEGDFVALSYCWGHYKGPKLTQTCIEAFHEGLDETILPQTYKDAIWVTRKLGIRYLWIDALCILQDNEEDWRAESMKMDQVYGNARLTIAAFRASSDMEGFLGDRDSQPIWAFCGTISYIDEKYPVYMVDEDEMRKFKFYIHEPQGPLGKQPLASRGWAIQERLMSRRIVYFTSNRMIWQCTRGITTEEGLICDPQLQLAWIKDNTAHSYWCDVVKQYSSCKLSHPSDRLPALAGLEHAIRGLRTDDDSFCSVTGSTTSSTLFSG</sequence>
<dbReference type="RefSeq" id="XP_033674876.1">
    <property type="nucleotide sequence ID" value="XM_033803552.1"/>
</dbReference>